<dbReference type="Gene3D" id="4.10.410.10">
    <property type="entry name" value="Pancreatic trypsin inhibitor Kunitz domain"/>
    <property type="match status" value="2"/>
</dbReference>
<dbReference type="SMART" id="SM00131">
    <property type="entry name" value="KU"/>
    <property type="match status" value="2"/>
</dbReference>
<dbReference type="GO" id="GO:0004867">
    <property type="term" value="F:serine-type endopeptidase inhibitor activity"/>
    <property type="evidence" value="ECO:0007669"/>
    <property type="project" value="InterPro"/>
</dbReference>
<protein>
    <submittedName>
        <fullName evidence="3">Putative monolaris</fullName>
    </submittedName>
</protein>
<sequence>MQPLTLFALLCLMGTTLSARPPETRCLEPVRNPKGMCNDGGTYTKRFGYDPITQKCKEFLEFSCTRNNNSFNNYTTCMQVCNPNSKCLITPTKPMGKWFRTSFVFNITTLKCIKTTSFFKPSTGADYNRFLKEEECNKTCVPELQEIITSYG</sequence>
<reference evidence="3" key="1">
    <citation type="submission" date="2014-03" db="EMBL/GenBank/DDBJ databases">
        <title>The sialotranscriptome of Amblyomma triste, Amblyomma parvum and Amblyomma cajennense ticks, uncovered by 454-based RNA-seq.</title>
        <authorList>
            <person name="Garcia G.R."/>
            <person name="Gardinassi L.G."/>
            <person name="Ribeiro J.M."/>
            <person name="Anatrielo E."/>
            <person name="Ferreira B.R."/>
            <person name="Moreira H.N."/>
            <person name="Mafra C."/>
            <person name="Olegario M.M."/>
            <person name="Szabo P.J."/>
            <person name="Miranda-Santos I.K."/>
            <person name="Maruyama S.R."/>
        </authorList>
    </citation>
    <scope>NUCLEOTIDE SEQUENCE</scope>
    <source>
        <strain evidence="3">Araguapaz</strain>
        <tissue evidence="3">Salivary glands</tissue>
    </source>
</reference>
<feature type="chain" id="PRO_5001517790" evidence="1">
    <location>
        <begin position="19"/>
        <end position="152"/>
    </location>
</feature>
<keyword evidence="1" id="KW-0732">Signal</keyword>
<dbReference type="PROSITE" id="PS50279">
    <property type="entry name" value="BPTI_KUNITZ_2"/>
    <property type="match status" value="1"/>
</dbReference>
<dbReference type="EMBL" id="GBBL01000711">
    <property type="protein sequence ID" value="JAC26609.1"/>
    <property type="molecule type" value="mRNA"/>
</dbReference>
<evidence type="ECO:0000259" key="2">
    <source>
        <dbReference type="PROSITE" id="PS50279"/>
    </source>
</evidence>
<dbReference type="Pfam" id="PF00014">
    <property type="entry name" value="Kunitz_BPTI"/>
    <property type="match status" value="1"/>
</dbReference>
<proteinExistence type="evidence at transcript level"/>
<dbReference type="InterPro" id="IPR002223">
    <property type="entry name" value="Kunitz_BPTI"/>
</dbReference>
<accession>A0A023FYQ2</accession>
<evidence type="ECO:0000313" key="3">
    <source>
        <dbReference type="EMBL" id="JAC26609.1"/>
    </source>
</evidence>
<dbReference type="SUPFAM" id="SSF57362">
    <property type="entry name" value="BPTI-like"/>
    <property type="match status" value="2"/>
</dbReference>
<name>A0A023FYQ2_AMBPA</name>
<evidence type="ECO:0000256" key="1">
    <source>
        <dbReference type="SAM" id="SignalP"/>
    </source>
</evidence>
<feature type="signal peptide" evidence="1">
    <location>
        <begin position="1"/>
        <end position="18"/>
    </location>
</feature>
<dbReference type="InterPro" id="IPR036880">
    <property type="entry name" value="Kunitz_BPTI_sf"/>
</dbReference>
<dbReference type="AlphaFoldDB" id="A0A023FYQ2"/>
<organism evidence="3">
    <name type="scientific">Amblyomma parvum</name>
    <name type="common">South American tick</name>
    <dbReference type="NCBI Taxonomy" id="251391"/>
    <lineage>
        <taxon>Eukaryota</taxon>
        <taxon>Metazoa</taxon>
        <taxon>Ecdysozoa</taxon>
        <taxon>Arthropoda</taxon>
        <taxon>Chelicerata</taxon>
        <taxon>Arachnida</taxon>
        <taxon>Acari</taxon>
        <taxon>Parasitiformes</taxon>
        <taxon>Ixodida</taxon>
        <taxon>Ixodoidea</taxon>
        <taxon>Ixodidae</taxon>
        <taxon>Amblyomminae</taxon>
        <taxon>Amblyomma</taxon>
    </lineage>
</organism>
<feature type="domain" description="BPTI/Kunitz inhibitor" evidence="2">
    <location>
        <begin position="26"/>
        <end position="81"/>
    </location>
</feature>